<dbReference type="Proteomes" id="UP000254866">
    <property type="component" value="Unassembled WGS sequence"/>
</dbReference>
<feature type="region of interest" description="Disordered" evidence="1">
    <location>
        <begin position="1"/>
        <end position="34"/>
    </location>
</feature>
<dbReference type="PANTHER" id="PTHR43591">
    <property type="entry name" value="METHYLTRANSFERASE"/>
    <property type="match status" value="1"/>
</dbReference>
<proteinExistence type="predicted"/>
<keyword evidence="3" id="KW-1185">Reference proteome</keyword>
<dbReference type="InterPro" id="IPR029063">
    <property type="entry name" value="SAM-dependent_MTases_sf"/>
</dbReference>
<dbReference type="OrthoDB" id="2013972at2759"/>
<dbReference type="CDD" id="cd02440">
    <property type="entry name" value="AdoMet_MTases"/>
    <property type="match status" value="1"/>
</dbReference>
<dbReference type="EMBL" id="NPIC01000010">
    <property type="protein sequence ID" value="RDL32685.1"/>
    <property type="molecule type" value="Genomic_DNA"/>
</dbReference>
<dbReference type="STRING" id="2656787.A0A370TDZ8"/>
<reference evidence="2 3" key="1">
    <citation type="journal article" date="2018" name="IMA Fungus">
        <title>IMA Genome-F 9: Draft genome sequence of Annulohypoxylon stygium, Aspergillus mulundensis, Berkeleyomyces basicola (syn. Thielaviopsis basicola), Ceratocystis smalleyi, two Cercospora beticola strains, Coleophoma cylindrospora, Fusarium fracticaudum, Phialophora cf. hyalina, and Morchella septimelata.</title>
        <authorList>
            <person name="Wingfield B.D."/>
            <person name="Bills G.F."/>
            <person name="Dong Y."/>
            <person name="Huang W."/>
            <person name="Nel W.J."/>
            <person name="Swalarsk-Parry B.S."/>
            <person name="Vaghefi N."/>
            <person name="Wilken P.M."/>
            <person name="An Z."/>
            <person name="de Beer Z.W."/>
            <person name="De Vos L."/>
            <person name="Chen L."/>
            <person name="Duong T.A."/>
            <person name="Gao Y."/>
            <person name="Hammerbacher A."/>
            <person name="Kikkert J.R."/>
            <person name="Li Y."/>
            <person name="Li H."/>
            <person name="Li K."/>
            <person name="Li Q."/>
            <person name="Liu X."/>
            <person name="Ma X."/>
            <person name="Naidoo K."/>
            <person name="Pethybridge S.J."/>
            <person name="Sun J."/>
            <person name="Steenkamp E.T."/>
            <person name="van der Nest M.A."/>
            <person name="van Wyk S."/>
            <person name="Wingfield M.J."/>
            <person name="Xiong C."/>
            <person name="Yue Q."/>
            <person name="Zhang X."/>
        </authorList>
    </citation>
    <scope>NUCLEOTIDE SEQUENCE [LARGE SCALE GENOMIC DNA]</scope>
    <source>
        <strain evidence="2 3">BP 5553</strain>
    </source>
</reference>
<comment type="caution">
    <text evidence="2">The sequence shown here is derived from an EMBL/GenBank/DDBJ whole genome shotgun (WGS) entry which is preliminary data.</text>
</comment>
<organism evidence="2 3">
    <name type="scientific">Venustampulla echinocandica</name>
    <dbReference type="NCBI Taxonomy" id="2656787"/>
    <lineage>
        <taxon>Eukaryota</taxon>
        <taxon>Fungi</taxon>
        <taxon>Dikarya</taxon>
        <taxon>Ascomycota</taxon>
        <taxon>Pezizomycotina</taxon>
        <taxon>Leotiomycetes</taxon>
        <taxon>Helotiales</taxon>
        <taxon>Pleuroascaceae</taxon>
        <taxon>Venustampulla</taxon>
    </lineage>
</organism>
<dbReference type="GO" id="GO:0008168">
    <property type="term" value="F:methyltransferase activity"/>
    <property type="evidence" value="ECO:0007669"/>
    <property type="project" value="TreeGrafter"/>
</dbReference>
<dbReference type="RefSeq" id="XP_031866407.1">
    <property type="nucleotide sequence ID" value="XM_032017764.1"/>
</dbReference>
<gene>
    <name evidence="2" type="ORF">BP5553_09141</name>
</gene>
<evidence type="ECO:0000313" key="3">
    <source>
        <dbReference type="Proteomes" id="UP000254866"/>
    </source>
</evidence>
<dbReference type="PANTHER" id="PTHR43591:SF102">
    <property type="entry name" value="S-ADENOSYL-L-METHIONINE-DEPENDENT METHYLTRANSFERASE"/>
    <property type="match status" value="1"/>
</dbReference>
<dbReference type="Pfam" id="PF13489">
    <property type="entry name" value="Methyltransf_23"/>
    <property type="match status" value="1"/>
</dbReference>
<dbReference type="SUPFAM" id="SSF53335">
    <property type="entry name" value="S-adenosyl-L-methionine-dependent methyltransferases"/>
    <property type="match status" value="1"/>
</dbReference>
<dbReference type="AlphaFoldDB" id="A0A370TDZ8"/>
<sequence>MSTNTPDQNHGPDADIQPDTFDDGDSGLGLGSFRDSTTSLSSSIFRYREENGRTYHAYKDGKYILPNDERENDRLDLQHHMFLMTFDSKLVVCPFGDKLNRVLDVGTGTGIWAIDFADEHPEADVIGVDLSPIQPEFISPNLRFEVDDAEELWAFAQKFDLIHTRMLNASFSDWPKFFTQCLDNLEPGGWLEMQDCAVPMRADDNSWPDDSALRQMNNLILEAGPKMGRPVDVVQKYKQLMIDAGFENVVEMVYKWPTNTWPKAAKFKELGAWSLENFDSGLEGMIVALFTRVLGWTHDEVQVFLVGVRKDLRNKNIHAYWPIYVVYGQKGPAKA</sequence>
<protein>
    <recommendedName>
        <fullName evidence="4">S-adenosyl-L-methionine-dependent methyltransferase</fullName>
    </recommendedName>
</protein>
<dbReference type="Gene3D" id="3.40.50.150">
    <property type="entry name" value="Vaccinia Virus protein VP39"/>
    <property type="match status" value="1"/>
</dbReference>
<accession>A0A370TDZ8</accession>
<evidence type="ECO:0000256" key="1">
    <source>
        <dbReference type="SAM" id="MobiDB-lite"/>
    </source>
</evidence>
<dbReference type="GeneID" id="43601990"/>
<evidence type="ECO:0000313" key="2">
    <source>
        <dbReference type="EMBL" id="RDL32685.1"/>
    </source>
</evidence>
<evidence type="ECO:0008006" key="4">
    <source>
        <dbReference type="Google" id="ProtNLM"/>
    </source>
</evidence>
<name>A0A370TDZ8_9HELO</name>